<feature type="domain" description="EamA" evidence="7">
    <location>
        <begin position="11"/>
        <end position="143"/>
    </location>
</feature>
<accession>A0AAE3WGN0</accession>
<feature type="transmembrane region" description="Helical" evidence="6">
    <location>
        <begin position="126"/>
        <end position="144"/>
    </location>
</feature>
<feature type="transmembrane region" description="Helical" evidence="6">
    <location>
        <begin position="35"/>
        <end position="57"/>
    </location>
</feature>
<evidence type="ECO:0000256" key="1">
    <source>
        <dbReference type="ARBA" id="ARBA00004141"/>
    </source>
</evidence>
<evidence type="ECO:0000259" key="7">
    <source>
        <dbReference type="Pfam" id="PF00892"/>
    </source>
</evidence>
<evidence type="ECO:0000256" key="2">
    <source>
        <dbReference type="ARBA" id="ARBA00007362"/>
    </source>
</evidence>
<keyword evidence="5 6" id="KW-0472">Membrane</keyword>
<reference evidence="8" key="1">
    <citation type="submission" date="2022-07" db="EMBL/GenBank/DDBJ databases">
        <authorList>
            <person name="Otstavnykh N."/>
            <person name="Isaeva M."/>
            <person name="Bystritskaya E."/>
        </authorList>
    </citation>
    <scope>NUCLEOTIDE SEQUENCE</scope>
    <source>
        <strain evidence="8">KCTC 52189</strain>
    </source>
</reference>
<keyword evidence="3 6" id="KW-0812">Transmembrane</keyword>
<feature type="transmembrane region" description="Helical" evidence="6">
    <location>
        <begin position="69"/>
        <end position="92"/>
    </location>
</feature>
<comment type="similarity">
    <text evidence="2">Belongs to the EamA transporter family.</text>
</comment>
<dbReference type="InterPro" id="IPR050638">
    <property type="entry name" value="AA-Vitamin_Transporters"/>
</dbReference>
<protein>
    <submittedName>
        <fullName evidence="8">DMT family transporter</fullName>
    </submittedName>
</protein>
<evidence type="ECO:0000313" key="9">
    <source>
        <dbReference type="Proteomes" id="UP001226762"/>
    </source>
</evidence>
<dbReference type="SUPFAM" id="SSF103481">
    <property type="entry name" value="Multidrug resistance efflux transporter EmrE"/>
    <property type="match status" value="2"/>
</dbReference>
<dbReference type="Pfam" id="PF00892">
    <property type="entry name" value="EamA"/>
    <property type="match status" value="2"/>
</dbReference>
<feature type="transmembrane region" description="Helical" evidence="6">
    <location>
        <begin position="156"/>
        <end position="175"/>
    </location>
</feature>
<gene>
    <name evidence="8" type="ORF">NO357_15415</name>
</gene>
<feature type="transmembrane region" description="Helical" evidence="6">
    <location>
        <begin position="215"/>
        <end position="238"/>
    </location>
</feature>
<sequence length="291" mass="30997">MERKDRVDAAGAAAMVAFALLLGFNQVVIKVSTDGFQPVFLAALRSIGAVAAIWLWMRLRGIAIRLPREARLGALLLGLFFTSEFVCLYLSLDRTSVGRASIIFYSMPVFVALAAHLLLPAERLNATRALGLVLAMAGVAWVMADRGAGEADLTGDLLALLAAVSWAGIALVVRVTPLERVAPEVQLLSQLAISAVLLTGAAFFFGPFIRDLQPVHLAGLAFQTLAIASFGYLFWFFLMKKYPASGVASFSFLSPVFGVGLGWLMLGETVGAEIVGGLVLVAAGITLINRR</sequence>
<evidence type="ECO:0000256" key="4">
    <source>
        <dbReference type="ARBA" id="ARBA00022989"/>
    </source>
</evidence>
<dbReference type="PANTHER" id="PTHR32322">
    <property type="entry name" value="INNER MEMBRANE TRANSPORTER"/>
    <property type="match status" value="1"/>
</dbReference>
<dbReference type="EMBL" id="JANHAX010000005">
    <property type="protein sequence ID" value="MDQ2091288.1"/>
    <property type="molecule type" value="Genomic_DNA"/>
</dbReference>
<evidence type="ECO:0000256" key="3">
    <source>
        <dbReference type="ARBA" id="ARBA00022692"/>
    </source>
</evidence>
<dbReference type="Gene3D" id="1.10.3730.20">
    <property type="match status" value="1"/>
</dbReference>
<feature type="transmembrane region" description="Helical" evidence="6">
    <location>
        <begin position="245"/>
        <end position="264"/>
    </location>
</feature>
<organism evidence="8 9">
    <name type="scientific">Marimonas arenosa</name>
    <dbReference type="NCBI Taxonomy" id="1795305"/>
    <lineage>
        <taxon>Bacteria</taxon>
        <taxon>Pseudomonadati</taxon>
        <taxon>Pseudomonadota</taxon>
        <taxon>Alphaproteobacteria</taxon>
        <taxon>Rhodobacterales</taxon>
        <taxon>Paracoccaceae</taxon>
        <taxon>Marimonas</taxon>
    </lineage>
</organism>
<dbReference type="AlphaFoldDB" id="A0AAE3WGN0"/>
<dbReference type="RefSeq" id="WP_306736583.1">
    <property type="nucleotide sequence ID" value="NZ_JANHAX010000005.1"/>
</dbReference>
<dbReference type="GO" id="GO:0016020">
    <property type="term" value="C:membrane"/>
    <property type="evidence" value="ECO:0007669"/>
    <property type="project" value="UniProtKB-SubCell"/>
</dbReference>
<dbReference type="InterPro" id="IPR037185">
    <property type="entry name" value="EmrE-like"/>
</dbReference>
<comment type="subcellular location">
    <subcellularLocation>
        <location evidence="1">Membrane</location>
        <topology evidence="1">Multi-pass membrane protein</topology>
    </subcellularLocation>
</comment>
<dbReference type="Proteomes" id="UP001226762">
    <property type="component" value="Unassembled WGS sequence"/>
</dbReference>
<feature type="transmembrane region" description="Helical" evidence="6">
    <location>
        <begin position="98"/>
        <end position="119"/>
    </location>
</feature>
<proteinExistence type="inferred from homology"/>
<keyword evidence="9" id="KW-1185">Reference proteome</keyword>
<dbReference type="PANTHER" id="PTHR32322:SF2">
    <property type="entry name" value="EAMA DOMAIN-CONTAINING PROTEIN"/>
    <property type="match status" value="1"/>
</dbReference>
<name>A0AAE3WGN0_9RHOB</name>
<feature type="transmembrane region" description="Helical" evidence="6">
    <location>
        <begin position="270"/>
        <end position="288"/>
    </location>
</feature>
<feature type="transmembrane region" description="Helical" evidence="6">
    <location>
        <begin position="187"/>
        <end position="209"/>
    </location>
</feature>
<comment type="caution">
    <text evidence="8">The sequence shown here is derived from an EMBL/GenBank/DDBJ whole genome shotgun (WGS) entry which is preliminary data.</text>
</comment>
<feature type="domain" description="EamA" evidence="7">
    <location>
        <begin position="154"/>
        <end position="289"/>
    </location>
</feature>
<keyword evidence="4 6" id="KW-1133">Transmembrane helix</keyword>
<feature type="transmembrane region" description="Helical" evidence="6">
    <location>
        <begin position="7"/>
        <end position="29"/>
    </location>
</feature>
<evidence type="ECO:0000313" key="8">
    <source>
        <dbReference type="EMBL" id="MDQ2091288.1"/>
    </source>
</evidence>
<dbReference type="InterPro" id="IPR000620">
    <property type="entry name" value="EamA_dom"/>
</dbReference>
<evidence type="ECO:0000256" key="6">
    <source>
        <dbReference type="SAM" id="Phobius"/>
    </source>
</evidence>
<reference evidence="8" key="2">
    <citation type="submission" date="2023-02" db="EMBL/GenBank/DDBJ databases">
        <title>'Rhodoalgimonas zhirmunskyi' gen. nov., isolated from a red alga.</title>
        <authorList>
            <person name="Nedashkovskaya O.I."/>
            <person name="Otstavnykh N.Y."/>
            <person name="Bystritskaya E.P."/>
            <person name="Balabanova L.A."/>
            <person name="Isaeva M.P."/>
        </authorList>
    </citation>
    <scope>NUCLEOTIDE SEQUENCE</scope>
    <source>
        <strain evidence="8">KCTC 52189</strain>
    </source>
</reference>
<evidence type="ECO:0000256" key="5">
    <source>
        <dbReference type="ARBA" id="ARBA00023136"/>
    </source>
</evidence>